<sequence>MSGSRWCALLTWGCRKGINCFCLDFDPISERLQTEFDLRLLDDSVRQVFQDVPKLDPDRLDPDVCTRVSFFTDGSWDGHAASWSFVVTADVEEVTHFVGFQSGRIALDEGTDKDADLGSFYLCRMPAWADLHMDAYALPETDQHFSKHPQYPWTYTEDTPIAPPAPQGRDRAAFSAALDESLHGFVQPDNGDCFISDLFLHLQNTCKRAIPFGILIETFQDWLETLSIGGDDRIIQAGLQVLDWIDGICRPGEREQGETSDDILGSEGLGVLTVHSLTFLDRWSLPPYMYYQPDRKGMRIVKEKLLDMHLHPLIAWRKIDKDGSMRISYDEFRFYLYDMISTNKAHCSSLPGFPKMESEIAAVWRAMDKECTGYIELRDWDTKSHEHLAEFKTWADRTHGSAAVAFRALDTGGNGQTSNCKLSRKELERCTRGEDPCKAEIEFLFDGLDVNQIEYLYEADVKFLDGWDLAWEEWQAEAERKWAESV</sequence>
<comment type="caution">
    <text evidence="2">The sequence shown here is derived from an EMBL/GenBank/DDBJ whole genome shotgun (WGS) entry which is preliminary data.</text>
</comment>
<evidence type="ECO:0000313" key="2">
    <source>
        <dbReference type="EMBL" id="CAK9037598.1"/>
    </source>
</evidence>
<dbReference type="InterPro" id="IPR011992">
    <property type="entry name" value="EF-hand-dom_pair"/>
</dbReference>
<proteinExistence type="predicted"/>
<dbReference type="InterPro" id="IPR002048">
    <property type="entry name" value="EF_hand_dom"/>
</dbReference>
<evidence type="ECO:0000313" key="3">
    <source>
        <dbReference type="Proteomes" id="UP001642484"/>
    </source>
</evidence>
<evidence type="ECO:0000259" key="1">
    <source>
        <dbReference type="PROSITE" id="PS50222"/>
    </source>
</evidence>
<dbReference type="Gene3D" id="1.10.238.10">
    <property type="entry name" value="EF-hand"/>
    <property type="match status" value="1"/>
</dbReference>
<gene>
    <name evidence="2" type="ORF">CCMP2556_LOCUS20727</name>
</gene>
<dbReference type="PROSITE" id="PS50222">
    <property type="entry name" value="EF_HAND_2"/>
    <property type="match status" value="1"/>
</dbReference>
<reference evidence="2 3" key="1">
    <citation type="submission" date="2024-02" db="EMBL/GenBank/DDBJ databases">
        <authorList>
            <person name="Chen Y."/>
            <person name="Shah S."/>
            <person name="Dougan E. K."/>
            <person name="Thang M."/>
            <person name="Chan C."/>
        </authorList>
    </citation>
    <scope>NUCLEOTIDE SEQUENCE [LARGE SCALE GENOMIC DNA]</scope>
</reference>
<organism evidence="2 3">
    <name type="scientific">Durusdinium trenchii</name>
    <dbReference type="NCBI Taxonomy" id="1381693"/>
    <lineage>
        <taxon>Eukaryota</taxon>
        <taxon>Sar</taxon>
        <taxon>Alveolata</taxon>
        <taxon>Dinophyceae</taxon>
        <taxon>Suessiales</taxon>
        <taxon>Symbiodiniaceae</taxon>
        <taxon>Durusdinium</taxon>
    </lineage>
</organism>
<protein>
    <recommendedName>
        <fullName evidence="1">EF-hand domain-containing protein</fullName>
    </recommendedName>
</protein>
<name>A0ABP0LF39_9DINO</name>
<feature type="domain" description="EF-hand" evidence="1">
    <location>
        <begin position="315"/>
        <end position="342"/>
    </location>
</feature>
<accession>A0ABP0LF39</accession>
<dbReference type="Proteomes" id="UP001642484">
    <property type="component" value="Unassembled WGS sequence"/>
</dbReference>
<keyword evidence="3" id="KW-1185">Reference proteome</keyword>
<dbReference type="EMBL" id="CAXAMN010012224">
    <property type="protein sequence ID" value="CAK9037598.1"/>
    <property type="molecule type" value="Genomic_DNA"/>
</dbReference>
<dbReference type="SUPFAM" id="SSF47473">
    <property type="entry name" value="EF-hand"/>
    <property type="match status" value="1"/>
</dbReference>